<gene>
    <name evidence="1" type="primary">HaOG212979</name>
    <name evidence="1" type="ORF">B5X24_HaOG212979</name>
</gene>
<reference evidence="1 2" key="1">
    <citation type="journal article" date="2017" name="BMC Biol.">
        <title>Genomic innovations, transcriptional plasticity and gene loss underlying the evolution and divergence of two highly polyphagous and invasive Helicoverpa pest species.</title>
        <authorList>
            <person name="Pearce S.L."/>
            <person name="Clarke D.F."/>
            <person name="East P.D."/>
            <person name="Elfekih S."/>
            <person name="Gordon K.H."/>
            <person name="Jermiin L.S."/>
            <person name="McGaughran A."/>
            <person name="Oakeshott J.G."/>
            <person name="Papanikolaou A."/>
            <person name="Perera O.P."/>
            <person name="Rane R.V."/>
            <person name="Richards S."/>
            <person name="Tay W.T."/>
            <person name="Walsh T.K."/>
            <person name="Anderson A."/>
            <person name="Anderson C.J."/>
            <person name="Asgari S."/>
            <person name="Board P.G."/>
            <person name="Bretschneider A."/>
            <person name="Campbell P.M."/>
            <person name="Chertemps T."/>
            <person name="Christeller J.T."/>
            <person name="Coppin C.W."/>
            <person name="Downes S.J."/>
            <person name="Duan G."/>
            <person name="Farnsworth C.A."/>
            <person name="Good R.T."/>
            <person name="Han L.B."/>
            <person name="Han Y.C."/>
            <person name="Hatje K."/>
            <person name="Horne I."/>
            <person name="Huang Y.P."/>
            <person name="Hughes D.S."/>
            <person name="Jacquin-Joly E."/>
            <person name="James W."/>
            <person name="Jhangiani S."/>
            <person name="Kollmar M."/>
            <person name="Kuwar S.S."/>
            <person name="Li S."/>
            <person name="Liu N.Y."/>
            <person name="Maibeche M.T."/>
            <person name="Miller J.R."/>
            <person name="Montagne N."/>
            <person name="Perry T."/>
            <person name="Qu J."/>
            <person name="Song S.V."/>
            <person name="Sutton G.G."/>
            <person name="Vogel H."/>
            <person name="Walenz B.P."/>
            <person name="Xu W."/>
            <person name="Zhang H.J."/>
            <person name="Zou Z."/>
            <person name="Batterham P."/>
            <person name="Edwards O.R."/>
            <person name="Feyereisen R."/>
            <person name="Gibbs R.A."/>
            <person name="Heckel D.G."/>
            <person name="McGrath A."/>
            <person name="Robin C."/>
            <person name="Scherer S.E."/>
            <person name="Worley K.C."/>
            <person name="Wu Y.D."/>
        </authorList>
    </citation>
    <scope>NUCLEOTIDE SEQUENCE [LARGE SCALE GENOMIC DNA]</scope>
    <source>
        <strain evidence="1">Harm_GR_Male_#8</strain>
        <tissue evidence="1">Whole organism</tissue>
    </source>
</reference>
<accession>A0A2W1BFL4</accession>
<protein>
    <submittedName>
        <fullName evidence="1">Uncharacterized protein</fullName>
    </submittedName>
</protein>
<sequence length="134" mass="14827">MITPAMLFELLAKWRHIMPKLRCVIAYSRTSVGPGTQELIVSDSVFNLRVEETASQACDNVLVHHPAQAAAVCAAGATLSVPPARHARFVHPEAAHLALTAADLERERGRPLSKYERNMMIFNWLHTLDDAAPF</sequence>
<dbReference type="Proteomes" id="UP000249218">
    <property type="component" value="Unassembled WGS sequence"/>
</dbReference>
<name>A0A2W1BFL4_HELAM</name>
<evidence type="ECO:0000313" key="1">
    <source>
        <dbReference type="EMBL" id="PZC71560.1"/>
    </source>
</evidence>
<dbReference type="OrthoDB" id="6130045at2759"/>
<organism evidence="1 2">
    <name type="scientific">Helicoverpa armigera</name>
    <name type="common">Cotton bollworm</name>
    <name type="synonym">Heliothis armigera</name>
    <dbReference type="NCBI Taxonomy" id="29058"/>
    <lineage>
        <taxon>Eukaryota</taxon>
        <taxon>Metazoa</taxon>
        <taxon>Ecdysozoa</taxon>
        <taxon>Arthropoda</taxon>
        <taxon>Hexapoda</taxon>
        <taxon>Insecta</taxon>
        <taxon>Pterygota</taxon>
        <taxon>Neoptera</taxon>
        <taxon>Endopterygota</taxon>
        <taxon>Lepidoptera</taxon>
        <taxon>Glossata</taxon>
        <taxon>Ditrysia</taxon>
        <taxon>Noctuoidea</taxon>
        <taxon>Noctuidae</taxon>
        <taxon>Heliothinae</taxon>
        <taxon>Helicoverpa</taxon>
    </lineage>
</organism>
<dbReference type="EMBL" id="KZ150296">
    <property type="protein sequence ID" value="PZC71560.1"/>
    <property type="molecule type" value="Genomic_DNA"/>
</dbReference>
<evidence type="ECO:0000313" key="2">
    <source>
        <dbReference type="Proteomes" id="UP000249218"/>
    </source>
</evidence>
<keyword evidence="2" id="KW-1185">Reference proteome</keyword>
<dbReference type="AlphaFoldDB" id="A0A2W1BFL4"/>
<proteinExistence type="predicted"/>